<reference evidence="1 2" key="1">
    <citation type="journal article" date="2012" name="BMC Genomics">
        <title>Comparative genomics of bacteria in the genus Providencia isolated from wild Drosophila melanogaster.</title>
        <authorList>
            <person name="Galac M.R."/>
            <person name="Lazzaro B.P."/>
        </authorList>
    </citation>
    <scope>NUCLEOTIDE SEQUENCE [LARGE SCALE GENOMIC DNA]</scope>
    <source>
        <strain evidence="1 2">DSM 19968</strain>
    </source>
</reference>
<sequence>MSEKDSPETDEFQYVSYHIPKWMEDGKIHWDDLQLQHKSLNAEAECILPPRKVIPVIFIPGLWEPTLKIQKTKNPFGELISLWGWIPSTLPILMEKKGGKY</sequence>
<dbReference type="EMBL" id="AKKL01000018">
    <property type="protein sequence ID" value="EKT62669.1"/>
    <property type="molecule type" value="Genomic_DNA"/>
</dbReference>
<dbReference type="HOGENOM" id="CLU_2289065_0_0_6"/>
<accession>K8WPZ4</accession>
<proteinExistence type="predicted"/>
<evidence type="ECO:0000313" key="2">
    <source>
        <dbReference type="Proteomes" id="UP000009336"/>
    </source>
</evidence>
<dbReference type="STRING" id="1141662.OOA_06641"/>
<dbReference type="RefSeq" id="WP_008911357.1">
    <property type="nucleotide sequence ID" value="NZ_KB233222.1"/>
</dbReference>
<keyword evidence="2" id="KW-1185">Reference proteome</keyword>
<gene>
    <name evidence="1" type="ORF">OOA_06641</name>
</gene>
<name>K8WPZ4_9GAMM</name>
<evidence type="ECO:0000313" key="1">
    <source>
        <dbReference type="EMBL" id="EKT62669.1"/>
    </source>
</evidence>
<dbReference type="AlphaFoldDB" id="K8WPZ4"/>
<organism evidence="1 2">
    <name type="scientific">Providencia burhodogranariea DSM 19968</name>
    <dbReference type="NCBI Taxonomy" id="1141662"/>
    <lineage>
        <taxon>Bacteria</taxon>
        <taxon>Pseudomonadati</taxon>
        <taxon>Pseudomonadota</taxon>
        <taxon>Gammaproteobacteria</taxon>
        <taxon>Enterobacterales</taxon>
        <taxon>Morganellaceae</taxon>
        <taxon>Providencia</taxon>
    </lineage>
</organism>
<protein>
    <submittedName>
        <fullName evidence="1">Uncharacterized protein</fullName>
    </submittedName>
</protein>
<dbReference type="Proteomes" id="UP000009336">
    <property type="component" value="Unassembled WGS sequence"/>
</dbReference>
<comment type="caution">
    <text evidence="1">The sequence shown here is derived from an EMBL/GenBank/DDBJ whole genome shotgun (WGS) entry which is preliminary data.</text>
</comment>